<dbReference type="Proteomes" id="UP001151071">
    <property type="component" value="Unassembled WGS sequence"/>
</dbReference>
<dbReference type="InterPro" id="IPR037883">
    <property type="entry name" value="Knr4/Smi1-like_sf"/>
</dbReference>
<organism evidence="2 3">
    <name type="scientific">Brevibacillus thermoruber</name>
    <dbReference type="NCBI Taxonomy" id="33942"/>
    <lineage>
        <taxon>Bacteria</taxon>
        <taxon>Bacillati</taxon>
        <taxon>Bacillota</taxon>
        <taxon>Bacilli</taxon>
        <taxon>Bacillales</taxon>
        <taxon>Paenibacillaceae</taxon>
        <taxon>Brevibacillus</taxon>
    </lineage>
</organism>
<evidence type="ECO:0000313" key="3">
    <source>
        <dbReference type="Proteomes" id="UP001151071"/>
    </source>
</evidence>
<accession>A0A9X3Z3X2</accession>
<dbReference type="InterPro" id="IPR018958">
    <property type="entry name" value="Knr4/Smi1-like_dom"/>
</dbReference>
<dbReference type="Pfam" id="PF09346">
    <property type="entry name" value="SMI1_KNR4"/>
    <property type="match status" value="1"/>
</dbReference>
<feature type="domain" description="Knr4/Smi1-like" evidence="1">
    <location>
        <begin position="14"/>
        <end position="77"/>
    </location>
</feature>
<keyword evidence="3" id="KW-1185">Reference proteome</keyword>
<dbReference type="EMBL" id="JAPYYP010000013">
    <property type="protein sequence ID" value="MDA5109114.1"/>
    <property type="molecule type" value="Genomic_DNA"/>
</dbReference>
<sequence length="195" mass="22424">MHIDHILGIGEQEGILESEYLIQEWGLPKHIVVISGSGHSWVAFDYRNTREDPPVIFIDADQKQIIELAPNFDSFLQGLYLEEVETEDVDPEHPARNWTMEEMTTALASNDELEVCHALDYLYANPTGHAAFIEQQLVTLLQHANLEMKQIAANYAYHFHEKGVLSPPCVEKIVSIMRNDNEIEYYADMFFSENR</sequence>
<comment type="caution">
    <text evidence="2">The sequence shown here is derived from an EMBL/GenBank/DDBJ whole genome shotgun (WGS) entry which is preliminary data.</text>
</comment>
<protein>
    <submittedName>
        <fullName evidence="2">SMI1/KNR4 family protein</fullName>
    </submittedName>
</protein>
<dbReference type="Gene3D" id="3.40.1580.10">
    <property type="entry name" value="SMI1/KNR4-like"/>
    <property type="match status" value="1"/>
</dbReference>
<dbReference type="AlphaFoldDB" id="A0A9X3Z3X2"/>
<dbReference type="RefSeq" id="WP_081656621.1">
    <property type="nucleotide sequence ID" value="NZ_JAPYYP010000013.1"/>
</dbReference>
<name>A0A9X3Z3X2_9BACL</name>
<proteinExistence type="predicted"/>
<gene>
    <name evidence="2" type="ORF">O3V59_12130</name>
</gene>
<evidence type="ECO:0000313" key="2">
    <source>
        <dbReference type="EMBL" id="MDA5109114.1"/>
    </source>
</evidence>
<dbReference type="SUPFAM" id="SSF160631">
    <property type="entry name" value="SMI1/KNR4-like"/>
    <property type="match status" value="1"/>
</dbReference>
<reference evidence="2" key="1">
    <citation type="submission" date="2022-12" db="EMBL/GenBank/DDBJ databases">
        <title>Draft genome sequence of the thermophilic strain Brevibacillus thermoruber HT42, isolated from Los Humeros, Puebla, Mexico, with biotechnological potential.</title>
        <authorList>
            <person name="Lara Sanchez J."/>
            <person name="Solis Palacios R."/>
            <person name="Bustos Baena A.S."/>
            <person name="Ruz Baez A.E."/>
            <person name="Espinosa Luna G."/>
            <person name="Oliart Ros R.M."/>
        </authorList>
    </citation>
    <scope>NUCLEOTIDE SEQUENCE</scope>
    <source>
        <strain evidence="2">HT42</strain>
    </source>
</reference>
<evidence type="ECO:0000259" key="1">
    <source>
        <dbReference type="Pfam" id="PF09346"/>
    </source>
</evidence>